<keyword evidence="3" id="KW-0547">Nucleotide-binding</keyword>
<dbReference type="PANTHER" id="PTHR11059">
    <property type="entry name" value="DNA REPAIR PROTEIN RECN"/>
    <property type="match status" value="1"/>
</dbReference>
<dbReference type="GO" id="GO:0006310">
    <property type="term" value="P:DNA recombination"/>
    <property type="evidence" value="ECO:0007669"/>
    <property type="project" value="InterPro"/>
</dbReference>
<dbReference type="Gene3D" id="3.40.50.300">
    <property type="entry name" value="P-loop containing nucleotide triphosphate hydrolases"/>
    <property type="match status" value="2"/>
</dbReference>
<evidence type="ECO:0000256" key="8">
    <source>
        <dbReference type="PIRNR" id="PIRNR003128"/>
    </source>
</evidence>
<dbReference type="GO" id="GO:0006281">
    <property type="term" value="P:DNA repair"/>
    <property type="evidence" value="ECO:0007669"/>
    <property type="project" value="UniProtKB-KW"/>
</dbReference>
<proteinExistence type="inferred from homology"/>
<comment type="function">
    <text evidence="8">May be involved in recombinational repair of damaged DNA.</text>
</comment>
<evidence type="ECO:0000256" key="3">
    <source>
        <dbReference type="ARBA" id="ARBA00022741"/>
    </source>
</evidence>
<dbReference type="NCBIfam" id="TIGR00634">
    <property type="entry name" value="recN"/>
    <property type="match status" value="1"/>
</dbReference>
<feature type="domain" description="Rad50/SbcC-type AAA" evidence="9">
    <location>
        <begin position="4"/>
        <end position="220"/>
    </location>
</feature>
<dbReference type="CDD" id="cd03241">
    <property type="entry name" value="ABC_RecN"/>
    <property type="match status" value="2"/>
</dbReference>
<evidence type="ECO:0000256" key="6">
    <source>
        <dbReference type="ARBA" id="ARBA00023204"/>
    </source>
</evidence>
<dbReference type="GO" id="GO:0005524">
    <property type="term" value="F:ATP binding"/>
    <property type="evidence" value="ECO:0007669"/>
    <property type="project" value="UniProtKB-KW"/>
</dbReference>
<evidence type="ECO:0000256" key="7">
    <source>
        <dbReference type="ARBA" id="ARBA00033408"/>
    </source>
</evidence>
<comment type="similarity">
    <text evidence="1 8">Belongs to the RecN family.</text>
</comment>
<evidence type="ECO:0000256" key="2">
    <source>
        <dbReference type="ARBA" id="ARBA00021315"/>
    </source>
</evidence>
<evidence type="ECO:0000256" key="5">
    <source>
        <dbReference type="ARBA" id="ARBA00022840"/>
    </source>
</evidence>
<sequence>MVNKLIIHNFALIEKLELDFGMGLNILSGETGAGKSIVIGAIGLLLGGRASSDSIRAGAKKSTITGLFSINKQLETDVNEFYGIEVEDGQLIIEREIYQQGKSLVRVNGKLITVGMLKSLTAKIVDLHGQHQHHTLLDPSKHIEILDLFGDSRFASDQNSYQHYYRLRKKVKKDLNQLYSNIDNRDRQIDLYNYEINEIETSNLYIGEDDQLEKDRDKLHNAQKLLDGAQDAYNEIYSGVNSTPITETLGKVVDNLKTLSEKDKSLLSMAEVIEDSLFNLEDAARELLDYSEGLDMEPQSLTKVEDRIEEINRLKRKYGNSIEDILKYKESKEKELKALIDSEEIFNKLSIELDKIEKKLFEIGTKITKKRKVIAKKIASEVKKNLQDMDMKNIEFIVDFNCKVGDADYIEKDGETIYLHEKGFDAVEFLISPNPGEPLKPLAKIASGGEMSRIMLAIKNILADKEKISTLIFDEVDTGVGGRTAQKVAEKLYSLSINRQVICVSHLPQVCAMADTHFKIEKNQQKGRTYTDIFKLDDTKKIKEIARMISGTEMTQGTINNAREILSLADCFKRQYS</sequence>
<keyword evidence="5" id="KW-0067">ATP-binding</keyword>
<evidence type="ECO:0000313" key="10">
    <source>
        <dbReference type="EMBL" id="XBX75945.1"/>
    </source>
</evidence>
<reference evidence="10" key="2">
    <citation type="submission" date="2024-06" db="EMBL/GenBank/DDBJ databases">
        <authorList>
            <person name="Petrova K.O."/>
            <person name="Toshchakov S.V."/>
            <person name="Boltjanskaja Y.V."/>
            <person name="Kevbrin V."/>
        </authorList>
    </citation>
    <scope>NUCLEOTIDE SEQUENCE</scope>
    <source>
        <strain evidence="10">Z-910T</strain>
    </source>
</reference>
<reference evidence="10" key="1">
    <citation type="journal article" date="2013" name="Extremophiles">
        <title>Proteinivorax tanatarense gen. nov., sp. nov., an anaerobic, haloalkaliphilic, proteolytic bacterium isolated from a decaying algal bloom, and proposal of Proteinivoraceae fam. nov.</title>
        <authorList>
            <person name="Kevbrin V."/>
            <person name="Boltyanskaya Y."/>
            <person name="Zhilina T."/>
            <person name="Kolganova T."/>
            <person name="Lavrentjeva E."/>
            <person name="Kuznetsov B."/>
        </authorList>
    </citation>
    <scope>NUCLEOTIDE SEQUENCE</scope>
    <source>
        <strain evidence="10">Z-910T</strain>
    </source>
</reference>
<dbReference type="FunFam" id="3.40.50.300:FF:000319">
    <property type="entry name" value="DNA repair protein RecN"/>
    <property type="match status" value="1"/>
</dbReference>
<dbReference type="RefSeq" id="WP_350344680.1">
    <property type="nucleotide sequence ID" value="NZ_CP158367.1"/>
</dbReference>
<accession>A0AAU7VPC1</accession>
<evidence type="ECO:0000256" key="4">
    <source>
        <dbReference type="ARBA" id="ARBA00022763"/>
    </source>
</evidence>
<dbReference type="InterPro" id="IPR038729">
    <property type="entry name" value="Rad50/SbcC_AAA"/>
</dbReference>
<dbReference type="EMBL" id="CP158367">
    <property type="protein sequence ID" value="XBX75945.1"/>
    <property type="molecule type" value="Genomic_DNA"/>
</dbReference>
<dbReference type="GO" id="GO:0043590">
    <property type="term" value="C:bacterial nucleoid"/>
    <property type="evidence" value="ECO:0007669"/>
    <property type="project" value="TreeGrafter"/>
</dbReference>
<dbReference type="PANTHER" id="PTHR11059:SF0">
    <property type="entry name" value="DNA REPAIR PROTEIN RECN"/>
    <property type="match status" value="1"/>
</dbReference>
<evidence type="ECO:0000259" key="9">
    <source>
        <dbReference type="Pfam" id="PF13476"/>
    </source>
</evidence>
<dbReference type="PIRSF" id="PIRSF003128">
    <property type="entry name" value="RecN"/>
    <property type="match status" value="1"/>
</dbReference>
<protein>
    <recommendedName>
        <fullName evidence="2 8">DNA repair protein RecN</fullName>
    </recommendedName>
    <alternativeName>
        <fullName evidence="7 8">Recombination protein N</fullName>
    </alternativeName>
</protein>
<name>A0AAU7VPC1_9FIRM</name>
<gene>
    <name evidence="10" type="primary">recN</name>
    <name evidence="10" type="ORF">PRVXT_001109</name>
</gene>
<dbReference type="InterPro" id="IPR027417">
    <property type="entry name" value="P-loop_NTPase"/>
</dbReference>
<dbReference type="FunFam" id="3.40.50.300:FF:000356">
    <property type="entry name" value="DNA repair protein RecN"/>
    <property type="match status" value="1"/>
</dbReference>
<organism evidence="10">
    <name type="scientific">Proteinivorax tanatarense</name>
    <dbReference type="NCBI Taxonomy" id="1260629"/>
    <lineage>
        <taxon>Bacteria</taxon>
        <taxon>Bacillati</taxon>
        <taxon>Bacillota</taxon>
        <taxon>Clostridia</taxon>
        <taxon>Eubacteriales</taxon>
        <taxon>Proteinivoracaceae</taxon>
        <taxon>Proteinivorax</taxon>
    </lineage>
</organism>
<dbReference type="SUPFAM" id="SSF52540">
    <property type="entry name" value="P-loop containing nucleoside triphosphate hydrolases"/>
    <property type="match status" value="1"/>
</dbReference>
<evidence type="ECO:0000256" key="1">
    <source>
        <dbReference type="ARBA" id="ARBA00009441"/>
    </source>
</evidence>
<keyword evidence="6 8" id="KW-0234">DNA repair</keyword>
<dbReference type="GO" id="GO:0009432">
    <property type="term" value="P:SOS response"/>
    <property type="evidence" value="ECO:0007669"/>
    <property type="project" value="TreeGrafter"/>
</dbReference>
<dbReference type="Pfam" id="PF13476">
    <property type="entry name" value="AAA_23"/>
    <property type="match status" value="1"/>
</dbReference>
<dbReference type="AlphaFoldDB" id="A0AAU7VPC1"/>
<dbReference type="InterPro" id="IPR004604">
    <property type="entry name" value="DNA_recomb/repair_RecN"/>
</dbReference>
<keyword evidence="4 8" id="KW-0227">DNA damage</keyword>